<gene>
    <name evidence="1" type="ORF">SAMN04489723_1102</name>
</gene>
<keyword evidence="2" id="KW-1185">Reference proteome</keyword>
<name>A0A1I1AXQ3_9BACT</name>
<dbReference type="Pfam" id="PF09889">
    <property type="entry name" value="DUF2116"/>
    <property type="match status" value="1"/>
</dbReference>
<dbReference type="Proteomes" id="UP000198790">
    <property type="component" value="Unassembled WGS sequence"/>
</dbReference>
<evidence type="ECO:0000313" key="1">
    <source>
        <dbReference type="EMBL" id="SFB42864.1"/>
    </source>
</evidence>
<dbReference type="EMBL" id="FOKK01000010">
    <property type="protein sequence ID" value="SFB42864.1"/>
    <property type="molecule type" value="Genomic_DNA"/>
</dbReference>
<sequence>MALEKKHCLNCGNAIQGRIDKKFCDDQCRNSFNNQQNALSTNYIRRVNHSLKKNRNILEEIIPPGEEMAKTTRERLLRDGFQLKYFTHLYETKKGNIYHYCYDYGYLALEGDWFLVVKGKEV</sequence>
<evidence type="ECO:0000313" key="2">
    <source>
        <dbReference type="Proteomes" id="UP000198790"/>
    </source>
</evidence>
<accession>A0A1I1AXQ3</accession>
<protein>
    <submittedName>
        <fullName evidence="1">Uncharacterized protein containing a Zn-ribbon</fullName>
    </submittedName>
</protein>
<reference evidence="1 2" key="1">
    <citation type="submission" date="2016-10" db="EMBL/GenBank/DDBJ databases">
        <authorList>
            <person name="de Groot N.N."/>
        </authorList>
    </citation>
    <scope>NUCLEOTIDE SEQUENCE [LARGE SCALE GENOMIC DNA]</scope>
    <source>
        <strain evidence="1 2">DSM 23399</strain>
    </source>
</reference>
<dbReference type="AlphaFoldDB" id="A0A1I1AXQ3"/>
<dbReference type="InterPro" id="IPR019216">
    <property type="entry name" value="DUF2116_treble_clef"/>
</dbReference>
<dbReference type="OrthoDB" id="5187906at2"/>
<organism evidence="1 2">
    <name type="scientific">Algoriphagus aquimarinus</name>
    <dbReference type="NCBI Taxonomy" id="237018"/>
    <lineage>
        <taxon>Bacteria</taxon>
        <taxon>Pseudomonadati</taxon>
        <taxon>Bacteroidota</taxon>
        <taxon>Cytophagia</taxon>
        <taxon>Cytophagales</taxon>
        <taxon>Cyclobacteriaceae</taxon>
        <taxon>Algoriphagus</taxon>
    </lineage>
</organism>
<proteinExistence type="predicted"/>
<dbReference type="RefSeq" id="WP_092898299.1">
    <property type="nucleotide sequence ID" value="NZ_FOKK01000010.1"/>
</dbReference>
<dbReference type="STRING" id="237018.SAMN04489723_1102"/>